<feature type="compositionally biased region" description="Basic and acidic residues" evidence="1">
    <location>
        <begin position="275"/>
        <end position="296"/>
    </location>
</feature>
<evidence type="ECO:0000313" key="3">
    <source>
        <dbReference type="RefSeq" id="XP_032822068.1"/>
    </source>
</evidence>
<feature type="region of interest" description="Disordered" evidence="1">
    <location>
        <begin position="256"/>
        <end position="425"/>
    </location>
</feature>
<sequence>MARWAAPSPNAEASSAEWELRPSSSLWLLIEENVPPAEREEVRAALGDGAVTYSQELHAEMQCLLEIWREVCSENGAIQDTVVQQSRPRPLADPPAVKAMLRQEIRLLLLGLREKARQHGRDETEVMSRYSQEVVEFAMDTQSPSLPVASQALGSCKDSGGGSAGRQKLRHPSTGGILKDPIHPKWGIIRPHTAPVPQELRPLSSLSMSSNLPDEVEALKEKLNVSRIDEVIEHLRSLLNEECSTLEKDIQSLQEHLAEGRRGPALPRNEPSITELKEQRKVLESDLRVTSAEERPSAPALTTRTLSRVDRVPHAVSARSPGEALAPKAATVRLPPPSPLTPDNDESPATQQGGFYPGRPRPATPLRRPHTTQAPFNPSERQFAESQNPSGPAPSDGQRLQVTPSSHDGEEEDTDGCDTEITGSGDTLEVRTSAGLAGGRRPLVCARGILVLAPLTMGTRAALTPMPHAREMSGARLLVPTPPKGARPLGKHARPAHRNRMTLADGVP</sequence>
<dbReference type="AlphaFoldDB" id="A0AAJ7X6P5"/>
<dbReference type="RefSeq" id="XP_032822069.1">
    <property type="nucleotide sequence ID" value="XM_032966178.1"/>
</dbReference>
<keyword evidence="2" id="KW-1185">Reference proteome</keyword>
<reference evidence="3 4" key="1">
    <citation type="submission" date="2025-04" db="UniProtKB">
        <authorList>
            <consortium name="RefSeq"/>
        </authorList>
    </citation>
    <scope>IDENTIFICATION</scope>
    <source>
        <tissue evidence="3 4">Sperm</tissue>
    </source>
</reference>
<dbReference type="KEGG" id="pmrn:116948916"/>
<protein>
    <submittedName>
        <fullName evidence="3 4">Coiled-coil domain-containing protein 24</fullName>
    </submittedName>
</protein>
<evidence type="ECO:0000313" key="2">
    <source>
        <dbReference type="Proteomes" id="UP001318040"/>
    </source>
</evidence>
<gene>
    <name evidence="3 4" type="primary">CCDC24</name>
</gene>
<feature type="compositionally biased region" description="Polar residues" evidence="1">
    <location>
        <begin position="371"/>
        <end position="390"/>
    </location>
</feature>
<name>A0AAJ7X6P5_PETMA</name>
<feature type="compositionally biased region" description="Basic residues" evidence="1">
    <location>
        <begin position="489"/>
        <end position="500"/>
    </location>
</feature>
<dbReference type="CTD" id="149473"/>
<dbReference type="RefSeq" id="XP_032822068.1">
    <property type="nucleotide sequence ID" value="XM_032966177.1"/>
</dbReference>
<feature type="region of interest" description="Disordered" evidence="1">
    <location>
        <begin position="155"/>
        <end position="182"/>
    </location>
</feature>
<dbReference type="Pfam" id="PF15669">
    <property type="entry name" value="CCDC24"/>
    <property type="match status" value="1"/>
</dbReference>
<evidence type="ECO:0000256" key="1">
    <source>
        <dbReference type="SAM" id="MobiDB-lite"/>
    </source>
</evidence>
<organism evidence="2 3">
    <name type="scientific">Petromyzon marinus</name>
    <name type="common">Sea lamprey</name>
    <dbReference type="NCBI Taxonomy" id="7757"/>
    <lineage>
        <taxon>Eukaryota</taxon>
        <taxon>Metazoa</taxon>
        <taxon>Chordata</taxon>
        <taxon>Craniata</taxon>
        <taxon>Vertebrata</taxon>
        <taxon>Cyclostomata</taxon>
        <taxon>Hyperoartia</taxon>
        <taxon>Petromyzontiformes</taxon>
        <taxon>Petromyzontidae</taxon>
        <taxon>Petromyzon</taxon>
    </lineage>
</organism>
<feature type="compositionally biased region" description="Acidic residues" evidence="1">
    <location>
        <begin position="409"/>
        <end position="418"/>
    </location>
</feature>
<evidence type="ECO:0000313" key="4">
    <source>
        <dbReference type="RefSeq" id="XP_032822069.1"/>
    </source>
</evidence>
<feature type="region of interest" description="Disordered" evidence="1">
    <location>
        <begin position="485"/>
        <end position="508"/>
    </location>
</feature>
<accession>A0AAJ7X6P5</accession>
<dbReference type="Proteomes" id="UP001318040">
    <property type="component" value="Chromosome 35"/>
</dbReference>
<dbReference type="PANTHER" id="PTHR28601">
    <property type="entry name" value="COILED-COIL DOMAIN-CONTAINING PROTEIN 24"/>
    <property type="match status" value="1"/>
</dbReference>
<dbReference type="PANTHER" id="PTHR28601:SF1">
    <property type="entry name" value="COILED-COIL DOMAIN-CONTAINING PROTEIN 24"/>
    <property type="match status" value="1"/>
</dbReference>
<dbReference type="InterPro" id="IPR031367">
    <property type="entry name" value="CCDC24"/>
</dbReference>
<proteinExistence type="predicted"/>